<comment type="subcellular location">
    <subcellularLocation>
        <location evidence="1">Secreted</location>
    </subcellularLocation>
</comment>
<evidence type="ECO:0000313" key="11">
    <source>
        <dbReference type="Proteomes" id="UP000694546"/>
    </source>
</evidence>
<evidence type="ECO:0000256" key="4">
    <source>
        <dbReference type="ARBA" id="ARBA00022685"/>
    </source>
</evidence>
<proteinExistence type="inferred from homology"/>
<dbReference type="Ensembl" id="ENSGMOT00000075837.1">
    <property type="protein sequence ID" value="ENSGMOP00000064921.1"/>
    <property type="gene ID" value="ENSGMOG00000030253.1"/>
</dbReference>
<dbReference type="InterPro" id="IPR013055">
    <property type="entry name" value="Tachy_Neuro_lke_CS"/>
</dbReference>
<dbReference type="Proteomes" id="UP000694546">
    <property type="component" value="Chromosome 1"/>
</dbReference>
<dbReference type="AlphaFoldDB" id="A0A8C5CNL8"/>
<evidence type="ECO:0000256" key="9">
    <source>
        <dbReference type="SAM" id="MobiDB-lite"/>
    </source>
</evidence>
<dbReference type="GO" id="GO:0007218">
    <property type="term" value="P:neuropeptide signaling pathway"/>
    <property type="evidence" value="ECO:0007669"/>
    <property type="project" value="UniProtKB-KW"/>
</dbReference>
<gene>
    <name evidence="10" type="primary">tac3a</name>
</gene>
<evidence type="ECO:0008006" key="12">
    <source>
        <dbReference type="Google" id="ProtNLM"/>
    </source>
</evidence>
<reference evidence="10" key="3">
    <citation type="submission" date="2025-09" db="UniProtKB">
        <authorList>
            <consortium name="Ensembl"/>
        </authorList>
    </citation>
    <scope>IDENTIFICATION</scope>
</reference>
<evidence type="ECO:0000256" key="6">
    <source>
        <dbReference type="ARBA" id="ARBA00022815"/>
    </source>
</evidence>
<dbReference type="GO" id="GO:0045777">
    <property type="term" value="P:positive regulation of blood pressure"/>
    <property type="evidence" value="ECO:0007669"/>
    <property type="project" value="TreeGrafter"/>
</dbReference>
<evidence type="ECO:0000256" key="7">
    <source>
        <dbReference type="ARBA" id="ARBA00023320"/>
    </source>
</evidence>
<dbReference type="GO" id="GO:0007217">
    <property type="term" value="P:tachykinin receptor signaling pathway"/>
    <property type="evidence" value="ECO:0007669"/>
    <property type="project" value="InterPro"/>
</dbReference>
<evidence type="ECO:0000256" key="5">
    <source>
        <dbReference type="ARBA" id="ARBA00022729"/>
    </source>
</evidence>
<feature type="compositionally biased region" description="Polar residues" evidence="9">
    <location>
        <begin position="67"/>
        <end position="84"/>
    </location>
</feature>
<name>A0A8C5CNL8_GADMO</name>
<protein>
    <recommendedName>
        <fullName evidence="12">Neuromedin-K</fullName>
    </recommendedName>
</protein>
<dbReference type="PROSITE" id="PS00267">
    <property type="entry name" value="TACHYKININ"/>
    <property type="match status" value="1"/>
</dbReference>
<sequence length="223" mass="25767">MRRILYYLLFSATERRRFTQHDLPREWNKCAWSQRVVRTITPHLRIADWRYAGSRLSFYKPKGGPLPQSSPDLTAGSTAHNSTPGPFATQLSAQQNAGRAKKMRISLVLVTLFLVMKLRSTQSRCEEPGSRRPLSDPSLVNRRNIVRRSSDLDYDSFVGLMGRRNTEAANELPSANKREMHDIFVGLMGRRNSETDDGPWRKTDPERRGVFLNKCRLRFRRGF</sequence>
<keyword evidence="5" id="KW-0732">Signal</keyword>
<evidence type="ECO:0000313" key="10">
    <source>
        <dbReference type="Ensembl" id="ENSGMOP00000064921.1"/>
    </source>
</evidence>
<keyword evidence="3" id="KW-0964">Secreted</keyword>
<evidence type="ECO:0000256" key="2">
    <source>
        <dbReference type="ARBA" id="ARBA00007518"/>
    </source>
</evidence>
<evidence type="ECO:0000256" key="1">
    <source>
        <dbReference type="ARBA" id="ARBA00004613"/>
    </source>
</evidence>
<keyword evidence="7" id="KW-0527">Neuropeptide</keyword>
<keyword evidence="4" id="KW-0165">Cleavage on pair of basic residues</keyword>
<accession>A0A8C5CNL8</accession>
<reference evidence="10" key="1">
    <citation type="submission" date="2019-07" db="EMBL/GenBank/DDBJ databases">
        <authorList>
            <consortium name="Wellcome Sanger Institute Data Sharing"/>
        </authorList>
    </citation>
    <scope>NUCLEOTIDE SEQUENCE [LARGE SCALE GENOMIC DNA]</scope>
</reference>
<reference evidence="10" key="2">
    <citation type="submission" date="2025-08" db="UniProtKB">
        <authorList>
            <consortium name="Ensembl"/>
        </authorList>
    </citation>
    <scope>IDENTIFICATION</scope>
</reference>
<dbReference type="OrthoDB" id="9397481at2759"/>
<dbReference type="OMA" id="WRYAGIQ"/>
<dbReference type="GeneTree" id="ENSGT00940000177181"/>
<dbReference type="GO" id="GO:0005576">
    <property type="term" value="C:extracellular region"/>
    <property type="evidence" value="ECO:0007669"/>
    <property type="project" value="UniProtKB-SubCell"/>
</dbReference>
<feature type="region of interest" description="Disordered" evidence="9">
    <location>
        <begin position="62"/>
        <end position="84"/>
    </location>
</feature>
<organism evidence="10 11">
    <name type="scientific">Gadus morhua</name>
    <name type="common">Atlantic cod</name>
    <dbReference type="NCBI Taxonomy" id="8049"/>
    <lineage>
        <taxon>Eukaryota</taxon>
        <taxon>Metazoa</taxon>
        <taxon>Chordata</taxon>
        <taxon>Craniata</taxon>
        <taxon>Vertebrata</taxon>
        <taxon>Euteleostomi</taxon>
        <taxon>Actinopterygii</taxon>
        <taxon>Neopterygii</taxon>
        <taxon>Teleostei</taxon>
        <taxon>Neoteleostei</taxon>
        <taxon>Acanthomorphata</taxon>
        <taxon>Zeiogadaria</taxon>
        <taxon>Gadariae</taxon>
        <taxon>Gadiformes</taxon>
        <taxon>Gadoidei</taxon>
        <taxon>Gadidae</taxon>
        <taxon>Gadus</taxon>
    </lineage>
</organism>
<dbReference type="PANTHER" id="PTHR15536">
    <property type="entry name" value="TACHYKININ-3"/>
    <property type="match status" value="1"/>
</dbReference>
<keyword evidence="6" id="KW-0027">Amidation</keyword>
<evidence type="ECO:0000256" key="3">
    <source>
        <dbReference type="ARBA" id="ARBA00022525"/>
    </source>
</evidence>
<comment type="function">
    <text evidence="8">Tachykinins are active peptides which excite neurons, evoke behavioral responses, are potent vasodilators and secretagogues, and contract (directly or indirectly) many smooth muscles. Is a critical central regulator of gonadal function.</text>
</comment>
<comment type="similarity">
    <text evidence="2">Belongs to the tachykinin family.</text>
</comment>
<dbReference type="InterPro" id="IPR003635">
    <property type="entry name" value="Neurokinin-B/TAC3"/>
</dbReference>
<dbReference type="PANTHER" id="PTHR15536:SF1">
    <property type="entry name" value="TACHYKININ-3"/>
    <property type="match status" value="1"/>
</dbReference>
<keyword evidence="11" id="KW-1185">Reference proteome</keyword>
<evidence type="ECO:0000256" key="8">
    <source>
        <dbReference type="ARBA" id="ARBA00045164"/>
    </source>
</evidence>